<gene>
    <name evidence="3" type="ORF">SAMN04488548_136530</name>
</gene>
<dbReference type="PANTHER" id="PTHR38590:SF1">
    <property type="entry name" value="BLL0828 PROTEIN"/>
    <property type="match status" value="1"/>
</dbReference>
<accession>A0A1H2LL33</accession>
<evidence type="ECO:0000313" key="4">
    <source>
        <dbReference type="Proteomes" id="UP000183180"/>
    </source>
</evidence>
<feature type="domain" description="AbiEi antitoxin C-terminal" evidence="2">
    <location>
        <begin position="90"/>
        <end position="154"/>
    </location>
</feature>
<dbReference type="EMBL" id="FNLM01000036">
    <property type="protein sequence ID" value="SDU81455.1"/>
    <property type="molecule type" value="Genomic_DNA"/>
</dbReference>
<dbReference type="InterPro" id="IPR011335">
    <property type="entry name" value="Restrct_endonuc-II-like"/>
</dbReference>
<dbReference type="RefSeq" id="WP_342028665.1">
    <property type="nucleotide sequence ID" value="NZ_FNLM01000036.1"/>
</dbReference>
<name>A0A1H2LL33_9ACTN</name>
<dbReference type="Pfam" id="PF09407">
    <property type="entry name" value="AbiEi_1"/>
    <property type="match status" value="1"/>
</dbReference>
<dbReference type="InterPro" id="IPR047216">
    <property type="entry name" value="Endonuclease_DUF559_bact"/>
</dbReference>
<sequence length="310" mass="33944">MEPAAGLPRRSCVPDFVKFRELVAARDGVFTAADVSACAISSDAAFCRVKSGEWVRVSRGVFHVGDRRLDDRMRARIAVLSTSPRAALCSESAYWWHGLTTKAPKQIHVVTPQGRHGRAIDGVRIWHRTVAPQDLTDVDGLRVTTKALTVLDAAVDGGSRLLDSALLREHTKVADVVDAQIRNSGRRGSTRSREMVAAITDGSRSEAERKALALLRSADITGWTANAKVCGYLVDIAFIEQKVAVEIDGFAFHSDAASFQHDRTRQNALIANGWTVLRFTWQDITGQPASVLANVRASIARNRDDRGFEL</sequence>
<dbReference type="Proteomes" id="UP000183180">
    <property type="component" value="Unassembled WGS sequence"/>
</dbReference>
<proteinExistence type="predicted"/>
<evidence type="ECO:0000313" key="3">
    <source>
        <dbReference type="EMBL" id="SDU81455.1"/>
    </source>
</evidence>
<dbReference type="Pfam" id="PF04480">
    <property type="entry name" value="DUF559"/>
    <property type="match status" value="1"/>
</dbReference>
<keyword evidence="3" id="KW-0540">Nuclease</keyword>
<reference evidence="3 4" key="1">
    <citation type="submission" date="2016-10" db="EMBL/GenBank/DDBJ databases">
        <authorList>
            <person name="de Groot N.N."/>
        </authorList>
    </citation>
    <scope>NUCLEOTIDE SEQUENCE [LARGE SCALE GENOMIC DNA]</scope>
    <source>
        <strain evidence="3 4">DSM 44215</strain>
    </source>
</reference>
<evidence type="ECO:0000259" key="1">
    <source>
        <dbReference type="Pfam" id="PF04480"/>
    </source>
</evidence>
<dbReference type="AlphaFoldDB" id="A0A1H2LL33"/>
<protein>
    <submittedName>
        <fullName evidence="3">Very-short-patch-repair endonuclease</fullName>
    </submittedName>
</protein>
<keyword evidence="3" id="KW-0378">Hydrolase</keyword>
<evidence type="ECO:0000259" key="2">
    <source>
        <dbReference type="Pfam" id="PF09407"/>
    </source>
</evidence>
<organism evidence="3 4">
    <name type="scientific">Gordonia westfalica</name>
    <dbReference type="NCBI Taxonomy" id="158898"/>
    <lineage>
        <taxon>Bacteria</taxon>
        <taxon>Bacillati</taxon>
        <taxon>Actinomycetota</taxon>
        <taxon>Actinomycetes</taxon>
        <taxon>Mycobacteriales</taxon>
        <taxon>Gordoniaceae</taxon>
        <taxon>Gordonia</taxon>
    </lineage>
</organism>
<keyword evidence="3" id="KW-0255">Endonuclease</keyword>
<dbReference type="PANTHER" id="PTHR38590">
    <property type="entry name" value="BLL0828 PROTEIN"/>
    <property type="match status" value="1"/>
</dbReference>
<dbReference type="STRING" id="158898.SAMN04488548_136530"/>
<dbReference type="InterPro" id="IPR018547">
    <property type="entry name" value="AbiEi_C"/>
</dbReference>
<dbReference type="InterPro" id="IPR007569">
    <property type="entry name" value="DUF559"/>
</dbReference>
<dbReference type="GO" id="GO:0004519">
    <property type="term" value="F:endonuclease activity"/>
    <property type="evidence" value="ECO:0007669"/>
    <property type="project" value="UniProtKB-KW"/>
</dbReference>
<dbReference type="SUPFAM" id="SSF52980">
    <property type="entry name" value="Restriction endonuclease-like"/>
    <property type="match status" value="1"/>
</dbReference>
<dbReference type="Gene3D" id="3.40.960.10">
    <property type="entry name" value="VSR Endonuclease"/>
    <property type="match status" value="1"/>
</dbReference>
<feature type="domain" description="DUF559" evidence="1">
    <location>
        <begin position="204"/>
        <end position="298"/>
    </location>
</feature>